<reference evidence="2" key="1">
    <citation type="submission" date="2022-07" db="EMBL/GenBank/DDBJ databases">
        <title>Genome Sequence of Leucocoprinus birnbaumii.</title>
        <authorList>
            <person name="Buettner E."/>
        </authorList>
    </citation>
    <scope>NUCLEOTIDE SEQUENCE</scope>
    <source>
        <strain evidence="2">VT141</strain>
    </source>
</reference>
<comment type="caution">
    <text evidence="2">The sequence shown here is derived from an EMBL/GenBank/DDBJ whole genome shotgun (WGS) entry which is preliminary data.</text>
</comment>
<gene>
    <name evidence="2" type="ORF">NP233_g4916</name>
</gene>
<evidence type="ECO:0000259" key="1">
    <source>
        <dbReference type="Pfam" id="PF20236"/>
    </source>
</evidence>
<dbReference type="AlphaFoldDB" id="A0AAD5YWV3"/>
<dbReference type="Pfam" id="PF20236">
    <property type="entry name" value="DUF6593"/>
    <property type="match status" value="1"/>
</dbReference>
<accession>A0AAD5YWV3</accession>
<name>A0AAD5YWV3_9AGAR</name>
<dbReference type="Proteomes" id="UP001213000">
    <property type="component" value="Unassembled WGS sequence"/>
</dbReference>
<proteinExistence type="predicted"/>
<evidence type="ECO:0000313" key="2">
    <source>
        <dbReference type="EMBL" id="KAJ3569646.1"/>
    </source>
</evidence>
<feature type="domain" description="DUF6593" evidence="1">
    <location>
        <begin position="83"/>
        <end position="215"/>
    </location>
</feature>
<sequence length="220" mass="25010">MHLFLSSPSALNSFYWTEAGIPLYKVETPPVPVGRTRRTFIRRAVETVDGVWMGDDERGTQDSEAEDYFANHFQSRSPSRSTSSTSSDSSIRESRAFEGHFAHLAHIEYGAFKPSRILYAGQEVRAKDLFFSKGWSWYGLSRHKVFRASDGCEYRWVIGARNPKLVSNDASKTIIARFHRAGPLLSLKPDCLSLQIYPEGEHILNDILVTFVFLRDAEEN</sequence>
<protein>
    <recommendedName>
        <fullName evidence="1">DUF6593 domain-containing protein</fullName>
    </recommendedName>
</protein>
<dbReference type="EMBL" id="JANIEX010000277">
    <property type="protein sequence ID" value="KAJ3569646.1"/>
    <property type="molecule type" value="Genomic_DNA"/>
</dbReference>
<dbReference type="InterPro" id="IPR046528">
    <property type="entry name" value="DUF6593"/>
</dbReference>
<keyword evidence="3" id="KW-1185">Reference proteome</keyword>
<evidence type="ECO:0000313" key="3">
    <source>
        <dbReference type="Proteomes" id="UP001213000"/>
    </source>
</evidence>
<organism evidence="2 3">
    <name type="scientific">Leucocoprinus birnbaumii</name>
    <dbReference type="NCBI Taxonomy" id="56174"/>
    <lineage>
        <taxon>Eukaryota</taxon>
        <taxon>Fungi</taxon>
        <taxon>Dikarya</taxon>
        <taxon>Basidiomycota</taxon>
        <taxon>Agaricomycotina</taxon>
        <taxon>Agaricomycetes</taxon>
        <taxon>Agaricomycetidae</taxon>
        <taxon>Agaricales</taxon>
        <taxon>Agaricineae</taxon>
        <taxon>Agaricaceae</taxon>
        <taxon>Leucocoprinus</taxon>
    </lineage>
</organism>